<feature type="coiled-coil region" evidence="3">
    <location>
        <begin position="2800"/>
        <end position="2855"/>
    </location>
</feature>
<feature type="compositionally biased region" description="Acidic residues" evidence="4">
    <location>
        <begin position="1458"/>
        <end position="1467"/>
    </location>
</feature>
<feature type="region of interest" description="Disordered" evidence="4">
    <location>
        <begin position="1138"/>
        <end position="1425"/>
    </location>
</feature>
<feature type="compositionally biased region" description="Basic and acidic residues" evidence="4">
    <location>
        <begin position="1798"/>
        <end position="1810"/>
    </location>
</feature>
<feature type="coiled-coil region" evidence="3">
    <location>
        <begin position="3017"/>
        <end position="3044"/>
    </location>
</feature>
<feature type="compositionally biased region" description="Polar residues" evidence="4">
    <location>
        <begin position="1784"/>
        <end position="1797"/>
    </location>
</feature>
<feature type="compositionally biased region" description="Acidic residues" evidence="4">
    <location>
        <begin position="605"/>
        <end position="621"/>
    </location>
</feature>
<name>A0ABM3CBR3_SALSA</name>
<feature type="compositionally biased region" description="Basic and acidic residues" evidence="4">
    <location>
        <begin position="1267"/>
        <end position="1282"/>
    </location>
</feature>
<feature type="region of interest" description="Disordered" evidence="4">
    <location>
        <begin position="2873"/>
        <end position="2894"/>
    </location>
</feature>
<dbReference type="Proteomes" id="UP001652741">
    <property type="component" value="Chromosome ssa10"/>
</dbReference>
<feature type="region of interest" description="Disordered" evidence="4">
    <location>
        <begin position="1897"/>
        <end position="2049"/>
    </location>
</feature>
<dbReference type="InterPro" id="IPR036770">
    <property type="entry name" value="Ankyrin_rpt-contain_sf"/>
</dbReference>
<protein>
    <submittedName>
        <fullName evidence="8">Ankyrin repeat domain-containing protein 26 isoform X2</fullName>
    </submittedName>
</protein>
<feature type="compositionally biased region" description="Acidic residues" evidence="4">
    <location>
        <begin position="394"/>
        <end position="450"/>
    </location>
</feature>
<feature type="coiled-coil region" evidence="3">
    <location>
        <begin position="2567"/>
        <end position="2734"/>
    </location>
</feature>
<feature type="compositionally biased region" description="Acidic residues" evidence="4">
    <location>
        <begin position="1241"/>
        <end position="1266"/>
    </location>
</feature>
<feature type="compositionally biased region" description="Basic and acidic residues" evidence="4">
    <location>
        <begin position="989"/>
        <end position="1002"/>
    </location>
</feature>
<gene>
    <name evidence="8" type="primary">ankrd26</name>
</gene>
<dbReference type="Pfam" id="PF12001">
    <property type="entry name" value="DUF3496"/>
    <property type="match status" value="1"/>
</dbReference>
<evidence type="ECO:0000313" key="7">
    <source>
        <dbReference type="Proteomes" id="UP001652741"/>
    </source>
</evidence>
<feature type="region of interest" description="Disordered" evidence="4">
    <location>
        <begin position="1453"/>
        <end position="1548"/>
    </location>
</feature>
<feature type="region of interest" description="Disordered" evidence="4">
    <location>
        <begin position="786"/>
        <end position="1090"/>
    </location>
</feature>
<feature type="domain" description="CCDC144C-like coiled-coil" evidence="6">
    <location>
        <begin position="2167"/>
        <end position="2650"/>
    </location>
</feature>
<dbReference type="PANTHER" id="PTHR24147">
    <property type="entry name" value="ANKYRIN REPEAT DOMAIN 36-RELATED"/>
    <property type="match status" value="1"/>
</dbReference>
<dbReference type="PRINTS" id="PR01415">
    <property type="entry name" value="ANKYRIN"/>
</dbReference>
<evidence type="ECO:0000313" key="8">
    <source>
        <dbReference type="RefSeq" id="XP_045543987.1"/>
    </source>
</evidence>
<dbReference type="InterPro" id="IPR002110">
    <property type="entry name" value="Ankyrin_rpt"/>
</dbReference>
<dbReference type="SMART" id="SM00248">
    <property type="entry name" value="ANK"/>
    <property type="match status" value="6"/>
</dbReference>
<reference evidence="8" key="1">
    <citation type="submission" date="2025-08" db="UniProtKB">
        <authorList>
            <consortium name="RefSeq"/>
        </authorList>
    </citation>
    <scope>IDENTIFICATION</scope>
</reference>
<feature type="compositionally biased region" description="Basic and acidic residues" evidence="4">
    <location>
        <begin position="293"/>
        <end position="308"/>
    </location>
</feature>
<sequence>MKKIFNFTKKKKGFSPNTSDTGSVLSVGYDLKEKDLGKVHKAAYGGDLAKLKQLAKKNDINQLDKENRTALHIACANGHTDVVQFLVESKAKLNLCDNQNRSPLMKAVQCQQERCVATLLEHDAEPNLVDVNGNTALHLASCIPAFSTAMLLLEHEANVNAQNKEGYSPLTMAVKENHAEMAEFLLKEGADVNTKDQGHRSPLMIAACNGQISMVRLLLQYDADITLKDNNGWSSDDYAVMNGHHACSHLIIEHGTKRKSMPSPAHAPAKKKQASMLCSPSEEAGFSLGGPATDKDEQGASEGGRDVEDNSQTESISRASKSAADDSWPSSDEEDELDITPKKHPKLNLKKLMNASKKGKNDEYDRAELEETQGSELSSEQPSGSKARGRDSPEESPEGDNEDDDEEDEDDDEDDKDYEDEDDDDDEEEDEDDDDDYEEEQEGEEEEECDVAATSVKAEGIGAEEVPKTSSAEAVDIVDEDDQTISAIKVSDTVVADSEHVDPAGEMGAPKNVSNAESQANERMVPEILFGTSNYGIPATLDVEEDCVVSAIRVESRFSDEEDSLGYELNGTSDHKFVPEAGFPAVPKTPPHSTGVLPSQRNWDDFDDDDDEEGIGEEDAPADYWSDEAKLIADDKDIRETLDHTSTLGEPKNTSTVSHGETHRSRSSDDSFDSKNDDDDDDHDIAKLKVDKCKSSWYSHSDENDKVDGASTTKEDEIIDEIPHLEGEDLISDFQLESSTSPVQSISPKCISLKPKVDEPKYFWNSSSDDNVKKGASPIRDECLEVHASGKLSPSLSVASPRIRAEDQQRSDDSWEDEDVVDEVEEMPNDDASPAESPEPGEKKAAMKESFDDDLPLIGEQVEDKNKYDDDDDYYVNRDVAATGSLEPEEAIAPIQHKTDENSPRKWTSPPRSPRREIKDMDNLERGPSTPRDLLSLISRPPSANEQRLTSRDLLSPISRPTSKILRPANTNERKLTPRDSQSPISRPESTDGRKLKPRDSRSPISRSTSALSRSTTADEEMLSKGADELDISQPQKDVESDESVPVSMIDDWQDEKEMADDKGQDNAMNDKDKEGSEDTDSQNQKLQYDFASGTIKVPDEGNDSHNTLGILGEEDIESFVENYDVISGRLPVTPIKHSLETRKMFGNTSSEDEAASDLDSEDDPTPDAMNAAQTPIEDIDEISDEQGGLDQETTDQNDPGETHEDKPEKDAVELQSTHSKVRTYVTAVQQHESDMSDGFSDQEEELPQTDIDDVDVDSPFEDEPEYVERATLEVRDNEDPVKGINLPIKWEKDSTEDEEDYDEDRGGDEEDEEEKSFKEEMGKTKYQTEEEKDDSLVDDSPVPGSEDTSKEKQRDFLSELGLEKGDDEEDSWDTESGSVSPRKQHGRDPAKMPHVSVISGENKEVLRNYDNDADNDNVPEKPEKIKRETLSILTKLELSKKDADKKTDIMEELGLGDVDDLEDASDWDTASTASRRTLPGHEVPSPGGEELRVEASSRSPIPLPAVQEPDAVIAERSGPEEKRDFLSERPLPLASPRCLTPQTQPQPCARKMLLQRTESEKDFDWDSDHVNTSTPSTGKQLPNVTETIAVLKPNNPVREPSPVKQESECSPEPEEQAQEEKDVASELDVSNPYQLDPVGSQTVEEHEEYIEKEGRYVVGESEGDGKEEEEEPGWQKRYGKIWVELEKREVKSSYRNVAAELKEKFGKFPAESASDETTEEEEKWEENVEIVESPARTTEEESSNKELGEPMVCPLSRARRSSSNAVLLTILEQRGSGLEDSLTKSADNSNSSPNKDATTKPKPAAEERWPGQVQQNDEKSPSMYEEETEVRPSQSQPPSLSNVCPPAPFLPSDEELEEDLQRFKHEVGMLKVVFLDLEKEKALLWKEVGEDKTKANMEVLQKSSASRVAGGSMSRRCERELDEEEEKPETSLGHPTVSRSGNGATESEHLFRATDRITQRHWSKSPKRALEDQLHHQQQKKEEGRAVSNEATLQLPFLGGARHGPAPQAANHVNAGDPLSVFDDSTLSQVSDDDGRSLSAWHQKDKTAGEMEMAEDFDELTQSSDTATSDLEDPTSGYRHASFLIKQLDSATLDSVSIVKLQNMFHEYERTIQRERGRHGRLSDKVSQLEAEQCELMASLEESRDSKQALDHRQLELDTDLNNFKFQLKQEQEKHRNASMLYDKTREMLRRKEEELRAEAEEKHKVELAMRNLELEMRAILNNMKQSEEDRSETQRLLTQERGARALSETLLNNHLRKQQEIEEENRRTVSKSNEALSQLTEATDRERELLQQSSVLQDELSSLRAELERSCSHSRQEESRHSEESEALRERLEDARRDLKLNEEALAQTVYQYTSQVTTVKAELAVASTRLEHERQAREQLEAEGESARTRLIGALQEAERCQAARADAERALHREREGHQRAQDKLMGEAANKREAVGGLSQKLAKAESRANSLENEVHRITMSLAEMEHVVATLQRDKDQIGGRVKELEAALQTEREQAGRVCARQETLQERLAAAQSEAMLLRQQLEGAQNKGMAKEKAVTDAQERFGDLLAKLRSDGEERVQLVEERSKELATKAADLRDQVYKLEEEKNDRETGLRQLQQELADSLKKLSMSEASLEVNTRYRNDLEEEKARLLKDMDRLKGKLEESEDQYVQAERRIKALKSSLDEKEREVVAASQKLQEVLSAFAGSDTTIKQLEEAVQRLEIENARLEAAAKQQTNKIEALQKGVQDSAMPSDSAAGGGVRNRLEDLVTGLQCSKMTLEDQLSQEVQKQSMLSHNAQDSHALWEEELKSRSKLGLRLAELEKEKGELSSQMELEKKKAKKIAEQKKSVDTRLDQEMKRNTELQKEMYRLRTLVKTAKKKLREQDGAGAEFGSPMSSMRGEMGHRQTEADIGRMKDKVDDLSVQLEKEVSRCSQLERINGELKEQLASLKGLGRSNERLERSKRHLEEELLGLRRQVEAGVMDQTLVDQYRRDAEERARQEIRQKLEEVNLFLQTQAASQEALEQIKAANEASLRSTLEQRIRELEGELGRAHSTQHDSMSLRDSTRTELDRYRELYTEELRLRKALAAKLERSNERLAEANTKLMSERHRSKSLIASSIVNGSLGGPLDMGSLGSVGAYGATLGPLNRSLGGPLLSPLGDGGQSSRVEAYLAKMQNELERNISKELDHATVELEGSARMSPVGSASGSPTSLGWGLSVVEDPVSRATQQYLEVLKKNYMI</sequence>
<feature type="repeat" description="ANK" evidence="2">
    <location>
        <begin position="165"/>
        <end position="197"/>
    </location>
</feature>
<feature type="region of interest" description="Disordered" evidence="4">
    <location>
        <begin position="1706"/>
        <end position="1762"/>
    </location>
</feature>
<feature type="region of interest" description="Disordered" evidence="4">
    <location>
        <begin position="1776"/>
        <end position="1854"/>
    </location>
</feature>
<feature type="compositionally biased region" description="Acidic residues" evidence="4">
    <location>
        <begin position="814"/>
        <end position="829"/>
    </location>
</feature>
<feature type="repeat" description="ANK" evidence="2">
    <location>
        <begin position="66"/>
        <end position="98"/>
    </location>
</feature>
<feature type="compositionally biased region" description="Polar residues" evidence="4">
    <location>
        <begin position="644"/>
        <end position="659"/>
    </location>
</feature>
<feature type="compositionally biased region" description="Basic and acidic residues" evidence="4">
    <location>
        <begin position="1518"/>
        <end position="1528"/>
    </location>
</feature>
<feature type="compositionally biased region" description="Low complexity" evidence="4">
    <location>
        <begin position="1003"/>
        <end position="1016"/>
    </location>
</feature>
<evidence type="ECO:0000259" key="5">
    <source>
        <dbReference type="Pfam" id="PF12001"/>
    </source>
</evidence>
<organism evidence="7 8">
    <name type="scientific">Salmo salar</name>
    <name type="common">Atlantic salmon</name>
    <dbReference type="NCBI Taxonomy" id="8030"/>
    <lineage>
        <taxon>Eukaryota</taxon>
        <taxon>Metazoa</taxon>
        <taxon>Chordata</taxon>
        <taxon>Craniata</taxon>
        <taxon>Vertebrata</taxon>
        <taxon>Euteleostomi</taxon>
        <taxon>Actinopterygii</taxon>
        <taxon>Neopterygii</taxon>
        <taxon>Teleostei</taxon>
        <taxon>Protacanthopterygii</taxon>
        <taxon>Salmoniformes</taxon>
        <taxon>Salmonidae</taxon>
        <taxon>Salmoninae</taxon>
        <taxon>Salmo</taxon>
    </lineage>
</organism>
<dbReference type="InterPro" id="IPR039497">
    <property type="entry name" value="CC144C-like_CC_dom"/>
</dbReference>
<feature type="compositionally biased region" description="Basic and acidic residues" evidence="4">
    <location>
        <begin position="2259"/>
        <end position="2269"/>
    </location>
</feature>
<evidence type="ECO:0000256" key="3">
    <source>
        <dbReference type="SAM" id="Coils"/>
    </source>
</evidence>
<feature type="compositionally biased region" description="Basic and acidic residues" evidence="4">
    <location>
        <begin position="1738"/>
        <end position="1749"/>
    </location>
</feature>
<feature type="compositionally biased region" description="Acidic residues" evidence="4">
    <location>
        <begin position="1714"/>
        <end position="1730"/>
    </location>
</feature>
<dbReference type="PROSITE" id="PS50297">
    <property type="entry name" value="ANK_REP_REGION"/>
    <property type="match status" value="4"/>
</dbReference>
<keyword evidence="2" id="KW-0040">ANK repeat</keyword>
<dbReference type="RefSeq" id="XP_045543987.1">
    <property type="nucleotide sequence ID" value="XM_045688031.1"/>
</dbReference>
<dbReference type="Gene3D" id="1.25.40.20">
    <property type="entry name" value="Ankyrin repeat-containing domain"/>
    <property type="match status" value="2"/>
</dbReference>
<feature type="domain" description="DUF3496" evidence="5">
    <location>
        <begin position="3024"/>
        <end position="3108"/>
    </location>
</feature>
<evidence type="ECO:0000259" key="6">
    <source>
        <dbReference type="Pfam" id="PF14915"/>
    </source>
</evidence>
<evidence type="ECO:0000256" key="4">
    <source>
        <dbReference type="SAM" id="MobiDB-lite"/>
    </source>
</evidence>
<feature type="compositionally biased region" description="Basic and acidic residues" evidence="4">
    <location>
        <begin position="1201"/>
        <end position="1213"/>
    </location>
</feature>
<feature type="repeat" description="ANK" evidence="2">
    <location>
        <begin position="132"/>
        <end position="164"/>
    </location>
</feature>
<feature type="compositionally biased region" description="Basic and acidic residues" evidence="4">
    <location>
        <begin position="1402"/>
        <end position="1411"/>
    </location>
</feature>
<feature type="region of interest" description="Disordered" evidence="4">
    <location>
        <begin position="2253"/>
        <end position="2276"/>
    </location>
</feature>
<dbReference type="InterPro" id="IPR021885">
    <property type="entry name" value="DUF3496"/>
</dbReference>
<dbReference type="Pfam" id="PF13857">
    <property type="entry name" value="Ank_5"/>
    <property type="match status" value="1"/>
</dbReference>
<feature type="coiled-coil region" evidence="3">
    <location>
        <begin position="3073"/>
        <end position="3100"/>
    </location>
</feature>
<evidence type="ECO:0000256" key="1">
    <source>
        <dbReference type="ARBA" id="ARBA00023054"/>
    </source>
</evidence>
<feature type="compositionally biased region" description="Acidic residues" evidence="4">
    <location>
        <begin position="1151"/>
        <end position="1166"/>
    </location>
</feature>
<feature type="coiled-coil region" evidence="3">
    <location>
        <begin position="2099"/>
        <end position="2133"/>
    </location>
</feature>
<feature type="compositionally biased region" description="Acidic residues" evidence="4">
    <location>
        <begin position="1662"/>
        <end position="1673"/>
    </location>
</feature>
<feature type="compositionally biased region" description="Basic and acidic residues" evidence="4">
    <location>
        <begin position="803"/>
        <end position="813"/>
    </location>
</feature>
<feature type="compositionally biased region" description="Polar residues" evidence="4">
    <location>
        <begin position="374"/>
        <end position="384"/>
    </location>
</feature>
<keyword evidence="7" id="KW-1185">Reference proteome</keyword>
<evidence type="ECO:0000256" key="2">
    <source>
        <dbReference type="PROSITE-ProRule" id="PRU00023"/>
    </source>
</evidence>
<feature type="compositionally biased region" description="Basic and acidic residues" evidence="4">
    <location>
        <begin position="660"/>
        <end position="675"/>
    </location>
</feature>
<dbReference type="PANTHER" id="PTHR24147:SF53">
    <property type="entry name" value="ANKYRIN REPEAT DOMAIN 26"/>
    <property type="match status" value="1"/>
</dbReference>
<feature type="compositionally biased region" description="Basic and acidic residues" evidence="4">
    <location>
        <begin position="1969"/>
        <end position="1986"/>
    </location>
</feature>
<feature type="compositionally biased region" description="Basic and acidic residues" evidence="4">
    <location>
        <begin position="840"/>
        <end position="850"/>
    </location>
</feature>
<proteinExistence type="predicted"/>
<feature type="repeat" description="ANK" evidence="2">
    <location>
        <begin position="198"/>
        <end position="230"/>
    </location>
</feature>
<dbReference type="InterPro" id="IPR050657">
    <property type="entry name" value="Ankyrin_repeat_domain"/>
</dbReference>
<feature type="compositionally biased region" description="Basic and acidic residues" evidence="4">
    <location>
        <begin position="1947"/>
        <end position="1959"/>
    </location>
</feature>
<dbReference type="SUPFAM" id="SSF48403">
    <property type="entry name" value="Ankyrin repeat"/>
    <property type="match status" value="1"/>
</dbReference>
<accession>A0ABM3CBR3</accession>
<feature type="region of interest" description="Disordered" evidence="4">
    <location>
        <begin position="256"/>
        <end position="474"/>
    </location>
</feature>
<feature type="compositionally biased region" description="Basic and acidic residues" evidence="4">
    <location>
        <begin position="359"/>
        <end position="369"/>
    </location>
</feature>
<feature type="compositionally biased region" description="Polar residues" evidence="4">
    <location>
        <begin position="1571"/>
        <end position="1587"/>
    </location>
</feature>
<feature type="region of interest" description="Disordered" evidence="4">
    <location>
        <begin position="2309"/>
        <end position="2332"/>
    </location>
</feature>
<feature type="compositionally biased region" description="Basic and acidic residues" evidence="4">
    <location>
        <begin position="1316"/>
        <end position="1330"/>
    </location>
</feature>
<feature type="region of interest" description="Disordered" evidence="4">
    <location>
        <begin position="1560"/>
        <end position="1675"/>
    </location>
</feature>
<feature type="compositionally biased region" description="Basic and acidic residues" evidence="4">
    <location>
        <begin position="1560"/>
        <end position="1570"/>
    </location>
</feature>
<feature type="compositionally biased region" description="Basic and acidic residues" evidence="4">
    <location>
        <begin position="627"/>
        <end position="643"/>
    </location>
</feature>
<feature type="compositionally biased region" description="Low complexity" evidence="4">
    <location>
        <begin position="319"/>
        <end position="330"/>
    </location>
</feature>
<keyword evidence="1 3" id="KW-0175">Coiled coil</keyword>
<dbReference type="PROSITE" id="PS50088">
    <property type="entry name" value="ANK_REPEAT"/>
    <property type="match status" value="4"/>
</dbReference>
<feature type="compositionally biased region" description="Basic and acidic residues" evidence="4">
    <location>
        <begin position="1056"/>
        <end position="1077"/>
    </location>
</feature>
<feature type="compositionally biased region" description="Acidic residues" evidence="4">
    <location>
        <begin position="1295"/>
        <end position="1315"/>
    </location>
</feature>
<dbReference type="Pfam" id="PF12796">
    <property type="entry name" value="Ank_2"/>
    <property type="match status" value="2"/>
</dbReference>
<feature type="compositionally biased region" description="Basic and acidic residues" evidence="4">
    <location>
        <begin position="1348"/>
        <end position="1365"/>
    </location>
</feature>
<feature type="coiled-coil region" evidence="3">
    <location>
        <begin position="2914"/>
        <end position="2965"/>
    </location>
</feature>
<feature type="region of interest" description="Disordered" evidence="4">
    <location>
        <begin position="560"/>
        <end position="683"/>
    </location>
</feature>
<feature type="compositionally biased region" description="Polar residues" evidence="4">
    <location>
        <begin position="1832"/>
        <end position="1843"/>
    </location>
</feature>
<feature type="compositionally biased region" description="Basic and acidic residues" evidence="4">
    <location>
        <begin position="914"/>
        <end position="925"/>
    </location>
</feature>
<dbReference type="Pfam" id="PF14915">
    <property type="entry name" value="CCDC144C"/>
    <property type="match status" value="1"/>
</dbReference>